<accession>A0A382KEI9</accession>
<dbReference type="Gene3D" id="2.60.120.620">
    <property type="entry name" value="q2cbj1_9rhob like domain"/>
    <property type="match status" value="1"/>
</dbReference>
<dbReference type="SUPFAM" id="SSF51197">
    <property type="entry name" value="Clavaminate synthase-like"/>
    <property type="match status" value="1"/>
</dbReference>
<proteinExistence type="predicted"/>
<protein>
    <recommendedName>
        <fullName evidence="2">Phytanoyl-CoA dioxygenase family protein</fullName>
    </recommendedName>
</protein>
<dbReference type="InterPro" id="IPR008775">
    <property type="entry name" value="Phytyl_CoA_dOase-like"/>
</dbReference>
<dbReference type="Pfam" id="PF05721">
    <property type="entry name" value="PhyH"/>
    <property type="match status" value="1"/>
</dbReference>
<dbReference type="AlphaFoldDB" id="A0A382KEI9"/>
<sequence>MLTLEEKWYFDHHGFLILRKVIPQQDIGEMIALGHQWHAMKLEDLPQPLTSTADTHPDYSPTIARWINNIQYGDQVFQKLVLNSEIMRVVISLTKGHPTLVDTALTRNTVESDDISFHASGTDYVVCEGQPYAGFLNAAISLVDVPDGTGFVCLIGSHKRNFSAPGGMSIYQGSPTVINVPVDAGDCIVFTEALYHGARRWTEDYPRMTIFNRYMGNHSGGGPIEQYKHLISDQVYELEKPSDTKIQKEIVRHIISKFG</sequence>
<evidence type="ECO:0000313" key="1">
    <source>
        <dbReference type="EMBL" id="SVC21397.1"/>
    </source>
</evidence>
<reference evidence="1" key="1">
    <citation type="submission" date="2018-05" db="EMBL/GenBank/DDBJ databases">
        <authorList>
            <person name="Lanie J.A."/>
            <person name="Ng W.-L."/>
            <person name="Kazmierczak K.M."/>
            <person name="Andrzejewski T.M."/>
            <person name="Davidsen T.M."/>
            <person name="Wayne K.J."/>
            <person name="Tettelin H."/>
            <person name="Glass J.I."/>
            <person name="Rusch D."/>
            <person name="Podicherti R."/>
            <person name="Tsui H.-C.T."/>
            <person name="Winkler M.E."/>
        </authorList>
    </citation>
    <scope>NUCLEOTIDE SEQUENCE</scope>
</reference>
<name>A0A382KEI9_9ZZZZ</name>
<organism evidence="1">
    <name type="scientific">marine metagenome</name>
    <dbReference type="NCBI Taxonomy" id="408172"/>
    <lineage>
        <taxon>unclassified sequences</taxon>
        <taxon>metagenomes</taxon>
        <taxon>ecological metagenomes</taxon>
    </lineage>
</organism>
<dbReference type="EMBL" id="UINC01079414">
    <property type="protein sequence ID" value="SVC21397.1"/>
    <property type="molecule type" value="Genomic_DNA"/>
</dbReference>
<gene>
    <name evidence="1" type="ORF">METZ01_LOCUS274251</name>
</gene>
<evidence type="ECO:0008006" key="2">
    <source>
        <dbReference type="Google" id="ProtNLM"/>
    </source>
</evidence>